<evidence type="ECO:0000313" key="2">
    <source>
        <dbReference type="EMBL" id="OXU27685.1"/>
    </source>
</evidence>
<keyword evidence="1" id="KW-0732">Signal</keyword>
<feature type="chain" id="PRO_5012511533" description="Protein sleepless" evidence="1">
    <location>
        <begin position="20"/>
        <end position="110"/>
    </location>
</feature>
<dbReference type="Proteomes" id="UP000215335">
    <property type="component" value="Unassembled WGS sequence"/>
</dbReference>
<dbReference type="AlphaFoldDB" id="A0A232FAK0"/>
<evidence type="ECO:0000256" key="1">
    <source>
        <dbReference type="SAM" id="SignalP"/>
    </source>
</evidence>
<dbReference type="EMBL" id="NNAY01000557">
    <property type="protein sequence ID" value="OXU27685.1"/>
    <property type="molecule type" value="Genomic_DNA"/>
</dbReference>
<reference evidence="2 3" key="1">
    <citation type="journal article" date="2017" name="Curr. Biol.">
        <title>The Evolution of Venom by Co-option of Single-Copy Genes.</title>
        <authorList>
            <person name="Martinson E.O."/>
            <person name="Mrinalini"/>
            <person name="Kelkar Y.D."/>
            <person name="Chang C.H."/>
            <person name="Werren J.H."/>
        </authorList>
    </citation>
    <scope>NUCLEOTIDE SEQUENCE [LARGE SCALE GENOMIC DNA]</scope>
    <source>
        <strain evidence="2 3">Alberta</strain>
        <tissue evidence="2">Whole body</tissue>
    </source>
</reference>
<feature type="non-terminal residue" evidence="2">
    <location>
        <position position="110"/>
    </location>
</feature>
<accession>A0A232FAK0</accession>
<evidence type="ECO:0000313" key="3">
    <source>
        <dbReference type="Proteomes" id="UP000215335"/>
    </source>
</evidence>
<name>A0A232FAK0_9HYME</name>
<evidence type="ECO:0008006" key="4">
    <source>
        <dbReference type="Google" id="ProtNLM"/>
    </source>
</evidence>
<comment type="caution">
    <text evidence="2">The sequence shown here is derived from an EMBL/GenBank/DDBJ whole genome shotgun (WGS) entry which is preliminary data.</text>
</comment>
<feature type="signal peptide" evidence="1">
    <location>
        <begin position="1"/>
        <end position="19"/>
    </location>
</feature>
<proteinExistence type="predicted"/>
<keyword evidence="3" id="KW-1185">Reference proteome</keyword>
<sequence length="110" mass="12185">MYSKNVSVLSLAAIVLVVSNLIDEDPAKKIDDEDCATFIGCKYFDVNLYLVRYVSRVCIATLASCRFYEEAFTKIGFETESCERCYTDLCNSSSDLVPTISGVATLLLVI</sequence>
<gene>
    <name evidence="2" type="ORF">TSAR_011615</name>
</gene>
<organism evidence="2 3">
    <name type="scientific">Trichomalopsis sarcophagae</name>
    <dbReference type="NCBI Taxonomy" id="543379"/>
    <lineage>
        <taxon>Eukaryota</taxon>
        <taxon>Metazoa</taxon>
        <taxon>Ecdysozoa</taxon>
        <taxon>Arthropoda</taxon>
        <taxon>Hexapoda</taxon>
        <taxon>Insecta</taxon>
        <taxon>Pterygota</taxon>
        <taxon>Neoptera</taxon>
        <taxon>Endopterygota</taxon>
        <taxon>Hymenoptera</taxon>
        <taxon>Apocrita</taxon>
        <taxon>Proctotrupomorpha</taxon>
        <taxon>Chalcidoidea</taxon>
        <taxon>Pteromalidae</taxon>
        <taxon>Pteromalinae</taxon>
        <taxon>Trichomalopsis</taxon>
    </lineage>
</organism>
<protein>
    <recommendedName>
        <fullName evidence="4">Protein sleepless</fullName>
    </recommendedName>
</protein>